<reference evidence="1 2" key="1">
    <citation type="submission" date="2020-08" db="EMBL/GenBank/DDBJ databases">
        <title>Cohnella phylogeny.</title>
        <authorList>
            <person name="Dunlap C."/>
        </authorList>
    </citation>
    <scope>NUCLEOTIDE SEQUENCE [LARGE SCALE GENOMIC DNA]</scope>
    <source>
        <strain evidence="1 2">DSM 25241</strain>
    </source>
</reference>
<name>A0A841SM49_9BACL</name>
<dbReference type="EMBL" id="JACJVQ010000003">
    <property type="protein sequence ID" value="MBB6633004.1"/>
    <property type="molecule type" value="Genomic_DNA"/>
</dbReference>
<dbReference type="PANTHER" id="PTHR41913">
    <property type="entry name" value="DUF1684 DOMAIN-CONTAINING PROTEIN"/>
    <property type="match status" value="1"/>
</dbReference>
<protein>
    <submittedName>
        <fullName evidence="1">DUF1684 domain-containing protein</fullName>
    </submittedName>
</protein>
<sequence>MTTLREWRAYREQSAAGPQGDLSMIALYSVDRPGTLEGLPGVWAPLAPGLPGLTLSAEAKDGITADGVIVDGTVTLSVDKMLVKLSDRLTAMATEQPGSDHLLEVWDSAAENLEGYEGISFYPEDPRWAIRGEFVSGGEGCTVGFAHQSDREGATRKHRSPGDIRIEVDGEPYVLTPFLSGDSLIVVFGDRTNGNETYEMGRMAIVTMEEGGVAVLDFNRAFLPPCAFSYAFNCPMPPRNNRLPFAVEAGEKQVLRKGIQYFPK</sequence>
<proteinExistence type="predicted"/>
<dbReference type="InterPro" id="IPR012467">
    <property type="entry name" value="DUF1684"/>
</dbReference>
<dbReference type="AlphaFoldDB" id="A0A841SM49"/>
<dbReference type="PANTHER" id="PTHR41913:SF1">
    <property type="entry name" value="DUF1684 DOMAIN-CONTAINING PROTEIN"/>
    <property type="match status" value="1"/>
</dbReference>
<evidence type="ECO:0000313" key="2">
    <source>
        <dbReference type="Proteomes" id="UP000535838"/>
    </source>
</evidence>
<dbReference type="RefSeq" id="WP_185118245.1">
    <property type="nucleotide sequence ID" value="NZ_JACJVQ010000003.1"/>
</dbReference>
<accession>A0A841SM49</accession>
<comment type="caution">
    <text evidence="1">The sequence shown here is derived from an EMBL/GenBank/DDBJ whole genome shotgun (WGS) entry which is preliminary data.</text>
</comment>
<evidence type="ECO:0000313" key="1">
    <source>
        <dbReference type="EMBL" id="MBB6633004.1"/>
    </source>
</evidence>
<dbReference type="Proteomes" id="UP000535838">
    <property type="component" value="Unassembled WGS sequence"/>
</dbReference>
<dbReference type="Pfam" id="PF07920">
    <property type="entry name" value="DUF1684"/>
    <property type="match status" value="1"/>
</dbReference>
<gene>
    <name evidence="1" type="ORF">H7B67_02620</name>
</gene>
<keyword evidence="2" id="KW-1185">Reference proteome</keyword>
<organism evidence="1 2">
    <name type="scientific">Cohnella thailandensis</name>
    <dbReference type="NCBI Taxonomy" id="557557"/>
    <lineage>
        <taxon>Bacteria</taxon>
        <taxon>Bacillati</taxon>
        <taxon>Bacillota</taxon>
        <taxon>Bacilli</taxon>
        <taxon>Bacillales</taxon>
        <taxon>Paenibacillaceae</taxon>
        <taxon>Cohnella</taxon>
    </lineage>
</organism>